<dbReference type="NCBIfam" id="TIGR01554">
    <property type="entry name" value="major_cap_HK97"/>
    <property type="match status" value="1"/>
</dbReference>
<dbReference type="Pfam" id="PF05065">
    <property type="entry name" value="Phage_capsid"/>
    <property type="match status" value="1"/>
</dbReference>
<dbReference type="Gene3D" id="3.30.2400.10">
    <property type="entry name" value="Major capsid protein gp5"/>
    <property type="match status" value="1"/>
</dbReference>
<comment type="caution">
    <text evidence="4">The sequence shown here is derived from an EMBL/GenBank/DDBJ whole genome shotgun (WGS) entry which is preliminary data.</text>
</comment>
<dbReference type="eggNOG" id="COG4653">
    <property type="taxonomic scope" value="Bacteria"/>
</dbReference>
<comment type="subcellular location">
    <subcellularLocation>
        <location evidence="1">Virion</location>
    </subcellularLocation>
</comment>
<evidence type="ECO:0000259" key="3">
    <source>
        <dbReference type="Pfam" id="PF05065"/>
    </source>
</evidence>
<dbReference type="InterPro" id="IPR024455">
    <property type="entry name" value="Phage_capsid"/>
</dbReference>
<keyword evidence="5" id="KW-1185">Reference proteome</keyword>
<dbReference type="Gene3D" id="3.30.2320.10">
    <property type="entry name" value="hypothetical protein PF0899 domain"/>
    <property type="match status" value="1"/>
</dbReference>
<feature type="domain" description="Phage capsid-like C-terminal" evidence="3">
    <location>
        <begin position="167"/>
        <end position="434"/>
    </location>
</feature>
<keyword evidence="2" id="KW-0175">Coiled coil</keyword>
<dbReference type="HOGENOM" id="CLU_051005_0_0_5"/>
<protein>
    <submittedName>
        <fullName evidence="4">Major capsid protein</fullName>
    </submittedName>
</protein>
<sequence>MKGHRRAVFAAMSSIAVLGVMTQFERAAGRYLRAPDHDTSTKSVSELAADIKADHQKAFDAVKAIADEALGKAKSGEALSSSLKEKADEALVKMNTLTEQVAQMEQKLARGAGGEHEGQKTIGEQFVEGDGFKAFKDAGFSKSARGADLNVKATLTSATTDSAGSVGDAIAPTRIPGVMPLAQRRMTVRDLLSQGRMDGSTLEYVKETGFVNNAAPVAEGAAKPSSDIKFDLVTTTAKVIAHWMKASKQVLEDISQLRSIIDQRLLYGLAYVEESQLLNGDGTGQNLNGIIPQATAYSAPITLTSPTSIDIMRLAMLQAALAEYPATGHVMNPIDWAWIETLKDGEGRYIIGNPQGTVTPTLWGLPVVTTQAMTVDKFLTGAFKMGAQVFDRWDARVEAAYVNDDFIKNLITMLAEERLALAVYRPEAFIYGDFGRVT</sequence>
<evidence type="ECO:0000313" key="4">
    <source>
        <dbReference type="EMBL" id="EPE99528.1"/>
    </source>
</evidence>
<name>S3IL58_9HYPH</name>
<evidence type="ECO:0000256" key="1">
    <source>
        <dbReference type="ARBA" id="ARBA00004328"/>
    </source>
</evidence>
<gene>
    <name evidence="4" type="ORF">RGCCGE502_05075</name>
</gene>
<dbReference type="EMBL" id="AEYE02000005">
    <property type="protein sequence ID" value="EPE99528.1"/>
    <property type="molecule type" value="Genomic_DNA"/>
</dbReference>
<proteinExistence type="predicted"/>
<reference evidence="4 5" key="1">
    <citation type="journal article" date="2012" name="J. Bacteriol.">
        <title>Genome sequence of Rhizobium grahamii CCGE502, a broad-host-range symbiont with low nodulation competitiveness in Phaseolus vulgaris.</title>
        <authorList>
            <person name="Althabegoiti M.J."/>
            <person name="Lozano L."/>
            <person name="Torres-Tejerizo G."/>
            <person name="Ormeno-Orrillo E."/>
            <person name="Rogel M.A."/>
            <person name="Gonzalez V."/>
            <person name="Martinez-Romero E."/>
        </authorList>
    </citation>
    <scope>NUCLEOTIDE SEQUENCE [LARGE SCALE GENOMIC DNA]</scope>
    <source>
        <strain evidence="4 5">CCGE 502</strain>
    </source>
</reference>
<feature type="coiled-coil region" evidence="2">
    <location>
        <begin position="80"/>
        <end position="107"/>
    </location>
</feature>
<evidence type="ECO:0000256" key="2">
    <source>
        <dbReference type="SAM" id="Coils"/>
    </source>
</evidence>
<dbReference type="STRING" id="990285.RGCCGE502_05075"/>
<evidence type="ECO:0000313" key="5">
    <source>
        <dbReference type="Proteomes" id="UP000014411"/>
    </source>
</evidence>
<dbReference type="SUPFAM" id="SSF56563">
    <property type="entry name" value="Major capsid protein gp5"/>
    <property type="match status" value="1"/>
</dbReference>
<dbReference type="Proteomes" id="UP000014411">
    <property type="component" value="Unassembled WGS sequence"/>
</dbReference>
<dbReference type="InterPro" id="IPR054612">
    <property type="entry name" value="Phage_capsid-like_C"/>
</dbReference>
<dbReference type="AlphaFoldDB" id="S3IL58"/>
<organism evidence="4 5">
    <name type="scientific">Rhizobium grahamii CCGE 502</name>
    <dbReference type="NCBI Taxonomy" id="990285"/>
    <lineage>
        <taxon>Bacteria</taxon>
        <taxon>Pseudomonadati</taxon>
        <taxon>Pseudomonadota</taxon>
        <taxon>Alphaproteobacteria</taxon>
        <taxon>Hyphomicrobiales</taxon>
        <taxon>Rhizobiaceae</taxon>
        <taxon>Rhizobium/Agrobacterium group</taxon>
        <taxon>Rhizobium</taxon>
    </lineage>
</organism>
<accession>S3IL58</accession>